<comment type="subcellular location">
    <subcellularLocation>
        <location evidence="1">Early endosome membrane</location>
        <topology evidence="1">Peripheral membrane protein</topology>
        <orientation evidence="1">Cytoplasmic side</orientation>
    </subcellularLocation>
</comment>
<dbReference type="GO" id="GO:1901981">
    <property type="term" value="F:phosphatidylinositol phosphate binding"/>
    <property type="evidence" value="ECO:0007669"/>
    <property type="project" value="TreeGrafter"/>
</dbReference>
<evidence type="ECO:0000259" key="7">
    <source>
        <dbReference type="PROSITE" id="PS50195"/>
    </source>
</evidence>
<evidence type="ECO:0000256" key="2">
    <source>
        <dbReference type="ARBA" id="ARBA00022448"/>
    </source>
</evidence>
<evidence type="ECO:0000313" key="9">
    <source>
        <dbReference type="Proteomes" id="UP001162156"/>
    </source>
</evidence>
<organism evidence="8 9">
    <name type="scientific">Rhamnusium bicolor</name>
    <dbReference type="NCBI Taxonomy" id="1586634"/>
    <lineage>
        <taxon>Eukaryota</taxon>
        <taxon>Metazoa</taxon>
        <taxon>Ecdysozoa</taxon>
        <taxon>Arthropoda</taxon>
        <taxon>Hexapoda</taxon>
        <taxon>Insecta</taxon>
        <taxon>Pterygota</taxon>
        <taxon>Neoptera</taxon>
        <taxon>Endopterygota</taxon>
        <taxon>Coleoptera</taxon>
        <taxon>Polyphaga</taxon>
        <taxon>Cucujiformia</taxon>
        <taxon>Chrysomeloidea</taxon>
        <taxon>Cerambycidae</taxon>
        <taxon>Lepturinae</taxon>
        <taxon>Rhagiini</taxon>
        <taxon>Rhamnusium</taxon>
    </lineage>
</organism>
<dbReference type="Gene3D" id="3.30.1520.10">
    <property type="entry name" value="Phox-like domain"/>
    <property type="match status" value="1"/>
</dbReference>
<evidence type="ECO:0000256" key="4">
    <source>
        <dbReference type="ARBA" id="ARBA00022927"/>
    </source>
</evidence>
<dbReference type="Proteomes" id="UP001162156">
    <property type="component" value="Unassembled WGS sequence"/>
</dbReference>
<dbReference type="PANTHER" id="PTHR20939">
    <property type="entry name" value="SORTING NEXIN 20, 21"/>
    <property type="match status" value="1"/>
</dbReference>
<keyword evidence="4" id="KW-0653">Protein transport</keyword>
<dbReference type="Pfam" id="PF00787">
    <property type="entry name" value="PX"/>
    <property type="match status" value="1"/>
</dbReference>
<evidence type="ECO:0000256" key="6">
    <source>
        <dbReference type="ARBA" id="ARBA00023136"/>
    </source>
</evidence>
<dbReference type="SUPFAM" id="SSF64268">
    <property type="entry name" value="PX domain"/>
    <property type="match status" value="1"/>
</dbReference>
<proteinExistence type="predicted"/>
<keyword evidence="9" id="KW-1185">Reference proteome</keyword>
<protein>
    <recommendedName>
        <fullName evidence="7">PX domain-containing protein</fullName>
    </recommendedName>
</protein>
<dbReference type="InterPro" id="IPR036871">
    <property type="entry name" value="PX_dom_sf"/>
</dbReference>
<keyword evidence="5" id="KW-0446">Lipid-binding</keyword>
<dbReference type="PANTHER" id="PTHR20939:SF11">
    <property type="entry name" value="LD12265P"/>
    <property type="match status" value="1"/>
</dbReference>
<reference evidence="8" key="1">
    <citation type="journal article" date="2023" name="Insect Mol. Biol.">
        <title>Genome sequencing provides insights into the evolution of gene families encoding plant cell wall-degrading enzymes in longhorned beetles.</title>
        <authorList>
            <person name="Shin N.R."/>
            <person name="Okamura Y."/>
            <person name="Kirsch R."/>
            <person name="Pauchet Y."/>
        </authorList>
    </citation>
    <scope>NUCLEOTIDE SEQUENCE</scope>
    <source>
        <strain evidence="8">RBIC_L_NR</strain>
    </source>
</reference>
<keyword evidence="3" id="KW-0967">Endosome</keyword>
<dbReference type="SMART" id="SM00312">
    <property type="entry name" value="PX"/>
    <property type="match status" value="1"/>
</dbReference>
<comment type="caution">
    <text evidence="8">The sequence shown here is derived from an EMBL/GenBank/DDBJ whole genome shotgun (WGS) entry which is preliminary data.</text>
</comment>
<dbReference type="InterPro" id="IPR001683">
    <property type="entry name" value="PX_dom"/>
</dbReference>
<dbReference type="GO" id="GO:0015031">
    <property type="term" value="P:protein transport"/>
    <property type="evidence" value="ECO:0007669"/>
    <property type="project" value="UniProtKB-KW"/>
</dbReference>
<evidence type="ECO:0000256" key="1">
    <source>
        <dbReference type="ARBA" id="ARBA00004469"/>
    </source>
</evidence>
<dbReference type="PROSITE" id="PS50195">
    <property type="entry name" value="PX"/>
    <property type="match status" value="1"/>
</dbReference>
<dbReference type="AlphaFoldDB" id="A0AAV8ZSA2"/>
<keyword evidence="2" id="KW-0813">Transport</keyword>
<dbReference type="InterPro" id="IPR039937">
    <property type="entry name" value="SNX20/SNX21"/>
</dbReference>
<sequence>MTQIMGNDKQGLIFEIISARISDETEEKKHVIYTLQVRFISGNDDLSPSVIERRYTHFLNLYNALRKEQPQLMTHVAFPKKVLLGNFDNELISTRSTGFESLLKHISTESRLRTSDALLKFLQEVELNKAKELLEKRDNVYAYPVLENSFKLLNKFMTPCLHLVNSEMPHSLKWADLALHRYEAVSDSDLLELYVPLLHTCIRVWWKNNRNKDELEQRLSKLQKQ</sequence>
<keyword evidence="6" id="KW-0472">Membrane</keyword>
<accession>A0AAV8ZSA2</accession>
<feature type="domain" description="PX" evidence="7">
    <location>
        <begin position="11"/>
        <end position="129"/>
    </location>
</feature>
<evidence type="ECO:0000256" key="3">
    <source>
        <dbReference type="ARBA" id="ARBA00022753"/>
    </source>
</evidence>
<evidence type="ECO:0000256" key="5">
    <source>
        <dbReference type="ARBA" id="ARBA00023121"/>
    </source>
</evidence>
<evidence type="ECO:0000313" key="8">
    <source>
        <dbReference type="EMBL" id="KAJ8968555.1"/>
    </source>
</evidence>
<gene>
    <name evidence="8" type="ORF">NQ314_002219</name>
</gene>
<dbReference type="GO" id="GO:0031901">
    <property type="term" value="C:early endosome membrane"/>
    <property type="evidence" value="ECO:0007669"/>
    <property type="project" value="UniProtKB-SubCell"/>
</dbReference>
<name>A0AAV8ZSA2_9CUCU</name>
<dbReference type="EMBL" id="JANEYF010000676">
    <property type="protein sequence ID" value="KAJ8968555.1"/>
    <property type="molecule type" value="Genomic_DNA"/>
</dbReference>